<dbReference type="Gene3D" id="3.10.20.850">
    <property type="entry name" value="Protein of unknown function DUF3861"/>
    <property type="match status" value="1"/>
</dbReference>
<protein>
    <submittedName>
        <fullName evidence="1">DUF3861 family protein</fullName>
    </submittedName>
</protein>
<dbReference type="InterPro" id="IPR024476">
    <property type="entry name" value="DUF3861"/>
</dbReference>
<dbReference type="RefSeq" id="WP_102944110.1">
    <property type="nucleotide sequence ID" value="NZ_CP115543.1"/>
</dbReference>
<organism evidence="1 2">
    <name type="scientific">Stenotrophomonas aracearum</name>
    <dbReference type="NCBI Taxonomy" id="3003272"/>
    <lineage>
        <taxon>Bacteria</taxon>
        <taxon>Pseudomonadati</taxon>
        <taxon>Pseudomonadota</taxon>
        <taxon>Gammaproteobacteria</taxon>
        <taxon>Lysobacterales</taxon>
        <taxon>Lysobacteraceae</taxon>
        <taxon>Stenotrophomonas</taxon>
    </lineage>
</organism>
<dbReference type="InterPro" id="IPR038194">
    <property type="entry name" value="DUF3861_sf"/>
</dbReference>
<keyword evidence="2" id="KW-1185">Reference proteome</keyword>
<reference evidence="1 2" key="1">
    <citation type="submission" date="2022-12" db="EMBL/GenBank/DDBJ databases">
        <title>Two new species, Stenotrophomonas aracearum and Stenotrophomonas oahuensis, isolated from Anthurium (Araceae family) in Hawaii.</title>
        <authorList>
            <person name="Chunag S.C."/>
            <person name="Dobhal S."/>
            <person name="Alvarez A."/>
            <person name="Arif M."/>
        </authorList>
    </citation>
    <scope>NUCLEOTIDE SEQUENCE [LARGE SCALE GENOMIC DNA]</scope>
    <source>
        <strain evidence="1 2">A5588</strain>
    </source>
</reference>
<sequence>MASPSQRYRITVTPIEKDGLQCSGRCTIELEHRAQQDWMRLLEVARRQTGLSGDERAAAIVATQLLHDLAQRYADQPSHPLTALQPQLDHVLAALDGIQRAP</sequence>
<accession>A0ABY9YGC8</accession>
<dbReference type="Proteomes" id="UP001305421">
    <property type="component" value="Chromosome"/>
</dbReference>
<dbReference type="EMBL" id="CP115543">
    <property type="protein sequence ID" value="WNH49743.1"/>
    <property type="molecule type" value="Genomic_DNA"/>
</dbReference>
<dbReference type="Pfam" id="PF12977">
    <property type="entry name" value="DUF3861"/>
    <property type="match status" value="1"/>
</dbReference>
<evidence type="ECO:0000313" key="2">
    <source>
        <dbReference type="Proteomes" id="UP001305421"/>
    </source>
</evidence>
<gene>
    <name evidence="1" type="ORF">PDM28_05355</name>
</gene>
<name>A0ABY9YGC8_9GAMM</name>
<proteinExistence type="predicted"/>
<evidence type="ECO:0000313" key="1">
    <source>
        <dbReference type="EMBL" id="WNH49743.1"/>
    </source>
</evidence>